<dbReference type="EMBL" id="JAHUTI010019851">
    <property type="protein sequence ID" value="MED6238061.1"/>
    <property type="molecule type" value="Genomic_DNA"/>
</dbReference>
<gene>
    <name evidence="1" type="ORF">ATANTOWER_007080</name>
</gene>
<keyword evidence="2" id="KW-1185">Reference proteome</keyword>
<protein>
    <submittedName>
        <fullName evidence="1">Uncharacterized protein</fullName>
    </submittedName>
</protein>
<name>A0ABU7AIN7_9TELE</name>
<sequence length="115" mass="13219">MDLKPLNCWLKCLATGVSVFTPLLRDAEQTPTSFYKKPFHLVCFIQAELQLLLGCKMVHVELQSSSHTLFNKKKQRSIHNFFRTQFLSVTLKHIVTLTKNAMLSFNNYINAKEGS</sequence>
<comment type="caution">
    <text evidence="1">The sequence shown here is derived from an EMBL/GenBank/DDBJ whole genome shotgun (WGS) entry which is preliminary data.</text>
</comment>
<dbReference type="Proteomes" id="UP001345963">
    <property type="component" value="Unassembled WGS sequence"/>
</dbReference>
<organism evidence="1 2">
    <name type="scientific">Ataeniobius toweri</name>
    <dbReference type="NCBI Taxonomy" id="208326"/>
    <lineage>
        <taxon>Eukaryota</taxon>
        <taxon>Metazoa</taxon>
        <taxon>Chordata</taxon>
        <taxon>Craniata</taxon>
        <taxon>Vertebrata</taxon>
        <taxon>Euteleostomi</taxon>
        <taxon>Actinopterygii</taxon>
        <taxon>Neopterygii</taxon>
        <taxon>Teleostei</taxon>
        <taxon>Neoteleostei</taxon>
        <taxon>Acanthomorphata</taxon>
        <taxon>Ovalentaria</taxon>
        <taxon>Atherinomorphae</taxon>
        <taxon>Cyprinodontiformes</taxon>
        <taxon>Goodeidae</taxon>
        <taxon>Ataeniobius</taxon>
    </lineage>
</organism>
<reference evidence="1 2" key="1">
    <citation type="submission" date="2021-07" db="EMBL/GenBank/DDBJ databases">
        <authorList>
            <person name="Palmer J.M."/>
        </authorList>
    </citation>
    <scope>NUCLEOTIDE SEQUENCE [LARGE SCALE GENOMIC DNA]</scope>
    <source>
        <strain evidence="1 2">AT_MEX2019</strain>
        <tissue evidence="1">Muscle</tissue>
    </source>
</reference>
<proteinExistence type="predicted"/>
<accession>A0ABU7AIN7</accession>
<evidence type="ECO:0000313" key="2">
    <source>
        <dbReference type="Proteomes" id="UP001345963"/>
    </source>
</evidence>
<evidence type="ECO:0000313" key="1">
    <source>
        <dbReference type="EMBL" id="MED6238061.1"/>
    </source>
</evidence>